<sequence>MKRTQIVFILMSGLVIMLQCGTAHSVIPIGQRLATSCKADSVMESSVSNCRSYTDTCYAYAMVAEYGDPTTFKIRNCTACNAGYTLTEKSVLVGNGCNKTYTYNTCTGSGIVCDGTCDDCESTDWDSGANGVERRTQATCNTQTCVCSKKLQLRCAAGYYGTGLAPLGGHGVHAVSIPRNIISGNNKH</sequence>
<reference evidence="2" key="2">
    <citation type="journal article" date="2021" name="PeerJ">
        <title>Extensive microbial diversity within the chicken gut microbiome revealed by metagenomics and culture.</title>
        <authorList>
            <person name="Gilroy R."/>
            <person name="Ravi A."/>
            <person name="Getino M."/>
            <person name="Pursley I."/>
            <person name="Horton D.L."/>
            <person name="Alikhan N.F."/>
            <person name="Baker D."/>
            <person name="Gharbi K."/>
            <person name="Hall N."/>
            <person name="Watson M."/>
            <person name="Adriaenssens E.M."/>
            <person name="Foster-Nyarko E."/>
            <person name="Jarju S."/>
            <person name="Secka A."/>
            <person name="Antonio M."/>
            <person name="Oren A."/>
            <person name="Chaudhuri R.R."/>
            <person name="La Ragione R."/>
            <person name="Hildebrand F."/>
            <person name="Pallen M.J."/>
        </authorList>
    </citation>
    <scope>NUCLEOTIDE SEQUENCE</scope>
    <source>
        <strain evidence="2">ChiGjej3B3-5194</strain>
    </source>
</reference>
<evidence type="ECO:0000313" key="3">
    <source>
        <dbReference type="Proteomes" id="UP000886742"/>
    </source>
</evidence>
<evidence type="ECO:0000313" key="2">
    <source>
        <dbReference type="EMBL" id="HIS70962.1"/>
    </source>
</evidence>
<proteinExistence type="predicted"/>
<protein>
    <submittedName>
        <fullName evidence="2">Uncharacterized protein</fullName>
    </submittedName>
</protein>
<comment type="caution">
    <text evidence="2">The sequence shown here is derived from an EMBL/GenBank/DDBJ whole genome shotgun (WGS) entry which is preliminary data.</text>
</comment>
<dbReference type="AlphaFoldDB" id="A0A9D1JW66"/>
<name>A0A9D1JW66_9PROT</name>
<accession>A0A9D1JW66</accession>
<feature type="chain" id="PRO_5038339400" evidence="1">
    <location>
        <begin position="26"/>
        <end position="188"/>
    </location>
</feature>
<organism evidence="2 3">
    <name type="scientific">Candidatus Enterousia intestinigallinarum</name>
    <dbReference type="NCBI Taxonomy" id="2840790"/>
    <lineage>
        <taxon>Bacteria</taxon>
        <taxon>Pseudomonadati</taxon>
        <taxon>Pseudomonadota</taxon>
        <taxon>Alphaproteobacteria</taxon>
        <taxon>Candidatus Enterousia</taxon>
    </lineage>
</organism>
<dbReference type="EMBL" id="DVJI01000012">
    <property type="protein sequence ID" value="HIS70962.1"/>
    <property type="molecule type" value="Genomic_DNA"/>
</dbReference>
<reference evidence="2" key="1">
    <citation type="submission" date="2020-10" db="EMBL/GenBank/DDBJ databases">
        <authorList>
            <person name="Gilroy R."/>
        </authorList>
    </citation>
    <scope>NUCLEOTIDE SEQUENCE</scope>
    <source>
        <strain evidence="2">ChiGjej3B3-5194</strain>
    </source>
</reference>
<dbReference type="Proteomes" id="UP000886742">
    <property type="component" value="Unassembled WGS sequence"/>
</dbReference>
<feature type="signal peptide" evidence="1">
    <location>
        <begin position="1"/>
        <end position="25"/>
    </location>
</feature>
<keyword evidence="1" id="KW-0732">Signal</keyword>
<gene>
    <name evidence="2" type="ORF">IAD02_03155</name>
</gene>
<evidence type="ECO:0000256" key="1">
    <source>
        <dbReference type="SAM" id="SignalP"/>
    </source>
</evidence>